<reference evidence="9" key="1">
    <citation type="journal article" date="2021" name="Mol. Ecol. Resour.">
        <title>Apolygus lucorum genome provides insights into omnivorousness and mesophyll feeding.</title>
        <authorList>
            <person name="Liu Y."/>
            <person name="Liu H."/>
            <person name="Wang H."/>
            <person name="Huang T."/>
            <person name="Liu B."/>
            <person name="Yang B."/>
            <person name="Yin L."/>
            <person name="Li B."/>
            <person name="Zhang Y."/>
            <person name="Zhang S."/>
            <person name="Jiang F."/>
            <person name="Zhang X."/>
            <person name="Ren Y."/>
            <person name="Wang B."/>
            <person name="Wang S."/>
            <person name="Lu Y."/>
            <person name="Wu K."/>
            <person name="Fan W."/>
            <person name="Wang G."/>
        </authorList>
    </citation>
    <scope>NUCLEOTIDE SEQUENCE</scope>
    <source>
        <strain evidence="9">12Hb</strain>
    </source>
</reference>
<evidence type="ECO:0000256" key="4">
    <source>
        <dbReference type="ARBA" id="ARBA00022989"/>
    </source>
</evidence>
<proteinExistence type="predicted"/>
<organism evidence="9 10">
    <name type="scientific">Apolygus lucorum</name>
    <name type="common">Small green plant bug</name>
    <name type="synonym">Lygocoris lucorum</name>
    <dbReference type="NCBI Taxonomy" id="248454"/>
    <lineage>
        <taxon>Eukaryota</taxon>
        <taxon>Metazoa</taxon>
        <taxon>Ecdysozoa</taxon>
        <taxon>Arthropoda</taxon>
        <taxon>Hexapoda</taxon>
        <taxon>Insecta</taxon>
        <taxon>Pterygota</taxon>
        <taxon>Neoptera</taxon>
        <taxon>Paraneoptera</taxon>
        <taxon>Hemiptera</taxon>
        <taxon>Heteroptera</taxon>
        <taxon>Panheteroptera</taxon>
        <taxon>Cimicomorpha</taxon>
        <taxon>Miridae</taxon>
        <taxon>Mirini</taxon>
        <taxon>Apolygus</taxon>
    </lineage>
</organism>
<evidence type="ECO:0000256" key="2">
    <source>
        <dbReference type="ARBA" id="ARBA00022692"/>
    </source>
</evidence>
<evidence type="ECO:0000259" key="8">
    <source>
        <dbReference type="PROSITE" id="PS50026"/>
    </source>
</evidence>
<dbReference type="SMART" id="SM00179">
    <property type="entry name" value="EGF_CA"/>
    <property type="match status" value="1"/>
</dbReference>
<dbReference type="Pfam" id="PF02010">
    <property type="entry name" value="REJ"/>
    <property type="match status" value="1"/>
</dbReference>
<dbReference type="InterPro" id="IPR002859">
    <property type="entry name" value="PKD/REJ-like"/>
</dbReference>
<dbReference type="PANTHER" id="PTHR46730">
    <property type="entry name" value="POLYCYSTIN-1"/>
    <property type="match status" value="1"/>
</dbReference>
<keyword evidence="6 7" id="KW-1015">Disulfide bond</keyword>
<dbReference type="GO" id="GO:0006816">
    <property type="term" value="P:calcium ion transport"/>
    <property type="evidence" value="ECO:0007669"/>
    <property type="project" value="TreeGrafter"/>
</dbReference>
<protein>
    <recommendedName>
        <fullName evidence="8">EGF-like domain-containing protein</fullName>
    </recommendedName>
</protein>
<dbReference type="GO" id="GO:0005261">
    <property type="term" value="F:monoatomic cation channel activity"/>
    <property type="evidence" value="ECO:0007669"/>
    <property type="project" value="TreeGrafter"/>
</dbReference>
<evidence type="ECO:0000313" key="9">
    <source>
        <dbReference type="EMBL" id="KAF6198139.1"/>
    </source>
</evidence>
<keyword evidence="5" id="KW-0472">Membrane</keyword>
<evidence type="ECO:0000256" key="1">
    <source>
        <dbReference type="ARBA" id="ARBA00004370"/>
    </source>
</evidence>
<keyword evidence="4" id="KW-1133">Transmembrane helix</keyword>
<keyword evidence="2" id="KW-0812">Transmembrane</keyword>
<accession>A0A8S9WPM7</accession>
<dbReference type="EMBL" id="WIXP02000016">
    <property type="protein sequence ID" value="KAF6198139.1"/>
    <property type="molecule type" value="Genomic_DNA"/>
</dbReference>
<comment type="caution">
    <text evidence="9">The sequence shown here is derived from an EMBL/GenBank/DDBJ whole genome shotgun (WGS) entry which is preliminary data.</text>
</comment>
<sequence>MWVRVDLILKALVSQTMNLTVLKLLVLCWCSSVLKRRSTATSGVLFFGVIFLEISTGMQTDGLVLPKNLEGKQFNLQGTSQFCECKNGGTCLYSTRRPSGSVQRINTGSCYCSELSEGIFVATGRFCKTLKNFCSPNPCERGGRCVNKMGYFFCVGCESGWSGHNCSKIRTADKQWAEDVTVVWYPNSDFQVTSISWLRVSFAQPGTQPLLIYLEYFGILVPIREAFTHESITPRVKECFEMKSEDVACNTYRKGIQYYTAVLEAQNHYLAAPYNLIFGADLEHVLTISHPEWMYRMYAVKYEVKLHVYNNKELSMPVTSLHLWHQVTSTYSACLPLISFDGCSIDAKYPWKWLAHDLVRIKLTARRQNNPICKNLVVELRDAITFFYSGIHDRSNLASRPPSIEVTRSNLKWQNNEEMSFEQGEQALFGFNNFWIATFPLRLYGSYLSAVGRDLYMELNAMCFLHTEPPRTIVTVEGGDRIVDCRGPVEFQPLSSNPLFDVNLFILRWSWTDDLGQTVLERHSRWGPQTFRRLICNREYTLKLEPFHSYYEMISGSNAGEPYVWTIKSEVASTEIQILCRHKCDKVNTMDEVLVEAVETPLSGYGSPEWTLYEGGTNGTILPLMEYKSTTGNPWLISIKRNALKAGTMYTIEALTTKGKGSKRFVTNSPPEKGICKINPEQGIKGVTLFNVTCKNWKDEDLPLLYTFGTNWNDLFEPLVESFYEDHLPSTVLFHDNISVCVTDAFKLKTDFPLKVKLMNNDQIYDFHREMNSFTRASLDRDYLGMKNWVVRNAEAAFASPNFPTLWKVNIFTHLLDTIPRVQYYYSVNQMVWSMLRLLKRNVAFAEDGVQDLMIGVGQGLENAAERLKHLCSMDAEFKSMWEPQIHGAVS</sequence>
<evidence type="ECO:0000256" key="3">
    <source>
        <dbReference type="ARBA" id="ARBA00022737"/>
    </source>
</evidence>
<dbReference type="GO" id="GO:0005886">
    <property type="term" value="C:plasma membrane"/>
    <property type="evidence" value="ECO:0007669"/>
    <property type="project" value="TreeGrafter"/>
</dbReference>
<dbReference type="Proteomes" id="UP000466442">
    <property type="component" value="Linkage Group LG16"/>
</dbReference>
<dbReference type="PROSITE" id="PS50026">
    <property type="entry name" value="EGF_3"/>
    <property type="match status" value="1"/>
</dbReference>
<dbReference type="OrthoDB" id="2121937at2759"/>
<evidence type="ECO:0000256" key="5">
    <source>
        <dbReference type="ARBA" id="ARBA00023136"/>
    </source>
</evidence>
<feature type="domain" description="EGF-like" evidence="8">
    <location>
        <begin position="130"/>
        <end position="167"/>
    </location>
</feature>
<keyword evidence="7" id="KW-0245">EGF-like domain</keyword>
<dbReference type="SUPFAM" id="SSF57196">
    <property type="entry name" value="EGF/Laminin"/>
    <property type="match status" value="1"/>
</dbReference>
<dbReference type="InterPro" id="IPR001881">
    <property type="entry name" value="EGF-like_Ca-bd_dom"/>
</dbReference>
<dbReference type="CDD" id="cd00054">
    <property type="entry name" value="EGF_CA"/>
    <property type="match status" value="1"/>
</dbReference>
<comment type="subcellular location">
    <subcellularLocation>
        <location evidence="1">Membrane</location>
    </subcellularLocation>
</comment>
<gene>
    <name evidence="9" type="ORF">GE061_007886</name>
</gene>
<dbReference type="GO" id="GO:0005509">
    <property type="term" value="F:calcium ion binding"/>
    <property type="evidence" value="ECO:0007669"/>
    <property type="project" value="InterPro"/>
</dbReference>
<keyword evidence="10" id="KW-1185">Reference proteome</keyword>
<dbReference type="AlphaFoldDB" id="A0A8S9WPM7"/>
<evidence type="ECO:0000313" key="10">
    <source>
        <dbReference type="Proteomes" id="UP000466442"/>
    </source>
</evidence>
<feature type="disulfide bond" evidence="7">
    <location>
        <begin position="157"/>
        <end position="166"/>
    </location>
</feature>
<evidence type="ECO:0000256" key="7">
    <source>
        <dbReference type="PROSITE-ProRule" id="PRU00076"/>
    </source>
</evidence>
<keyword evidence="3" id="KW-0677">Repeat</keyword>
<name>A0A8S9WPM7_APOLU</name>
<dbReference type="PANTHER" id="PTHR46730:SF1">
    <property type="entry name" value="PLAT DOMAIN-CONTAINING PROTEIN"/>
    <property type="match status" value="1"/>
</dbReference>
<dbReference type="InterPro" id="IPR000742">
    <property type="entry name" value="EGF"/>
</dbReference>
<comment type="caution">
    <text evidence="7">Lacks conserved residue(s) required for the propagation of feature annotation.</text>
</comment>
<dbReference type="Gene3D" id="2.10.25.10">
    <property type="entry name" value="Laminin"/>
    <property type="match status" value="1"/>
</dbReference>
<evidence type="ECO:0000256" key="6">
    <source>
        <dbReference type="ARBA" id="ARBA00023157"/>
    </source>
</evidence>